<evidence type="ECO:0000313" key="8">
    <source>
        <dbReference type="EMBL" id="KAF5348390.1"/>
    </source>
</evidence>
<proteinExistence type="inferred from homology"/>
<sequence length="760" mass="84861">MGKTFGYQDKLPKLPIPPLEDTCQRYLKALQGLQDENEHAQTKQAVEDFLAHEGPVIQEKLKAWAEHRDSYIEEFWYESYLSHSDPVVLALNPFFVLENDPTPDRGAQLPRAASLIMSSLGFIHDLRAEILEPDSIRGKPLDMDQYTRLFGTVRIPTERGCKMQVNPDSHHIVVLRRGQFCMHAILVIWENGGSYYPVDWFDVLDSENRPLLTEREIIRNLQAIVDDAASLSRIEVAQGAIAALSSENRKIWSRLRKTLASERHNAECLEVVDRALFIVCLDDAPPMKDDMPTLCSNFLCGTYGLEEGVQTGTCLNRWYDKLQIIVCSDGAAGINFEHTGVDGHTVLRFAADIYTEGLMLLARSINPSAPTMFHASLSPHSRFYKPPKSKSGAAASPASPVDVIDTTPKKLEWKMTPELRVGVRYAETRISDLICQNDCQALEFKRYGKAFITSHGFSPDAFVQMAFQAAYFGLYGRIECTYEPAMTKAFLHGRTEAIRSVQPESVEFTKMFYSEASASQKVTALRKACDAHVKLTRECSQGLGQDRHLYALYCLLQREIAGNLEPSIDDLVSSSPTASPSTSDTSLPNGSPEKPKKKKLPHIFRDPGWELLNTSILSTSNCGNPALRLFGFGPVAADGYGIGYIIKEDGISVCASSKHLQTRRFLDTLQGYLLDIQKLLIQLYKAANERPAPFVDHSGVLRDSKTGRPIHGYAAEEGYREDEIAMPGYSFFGTGDVELLGHRRRPTYSNVGKVLPLAEY</sequence>
<dbReference type="GO" id="GO:0004092">
    <property type="term" value="F:carnitine O-acetyltransferase activity"/>
    <property type="evidence" value="ECO:0007669"/>
    <property type="project" value="TreeGrafter"/>
</dbReference>
<keyword evidence="3 5" id="KW-0012">Acyltransferase</keyword>
<feature type="active site" description="Proton acceptor" evidence="4">
    <location>
        <position position="338"/>
    </location>
</feature>
<evidence type="ECO:0000313" key="9">
    <source>
        <dbReference type="Proteomes" id="UP000559256"/>
    </source>
</evidence>
<dbReference type="InterPro" id="IPR023213">
    <property type="entry name" value="CAT-like_dom_sf"/>
</dbReference>
<dbReference type="Proteomes" id="UP000559256">
    <property type="component" value="Unassembled WGS sequence"/>
</dbReference>
<dbReference type="Pfam" id="PF00755">
    <property type="entry name" value="Carn_acyltransf"/>
    <property type="match status" value="1"/>
</dbReference>
<name>A0A8H5CV20_9AGAR</name>
<accession>A0A8H5CV20</accession>
<feature type="compositionally biased region" description="Low complexity" evidence="6">
    <location>
        <begin position="573"/>
        <end position="588"/>
    </location>
</feature>
<gene>
    <name evidence="8" type="ORF">D9758_010913</name>
</gene>
<organism evidence="8 9">
    <name type="scientific">Tetrapyrgos nigripes</name>
    <dbReference type="NCBI Taxonomy" id="182062"/>
    <lineage>
        <taxon>Eukaryota</taxon>
        <taxon>Fungi</taxon>
        <taxon>Dikarya</taxon>
        <taxon>Basidiomycota</taxon>
        <taxon>Agaricomycotina</taxon>
        <taxon>Agaricomycetes</taxon>
        <taxon>Agaricomycetidae</taxon>
        <taxon>Agaricales</taxon>
        <taxon>Marasmiineae</taxon>
        <taxon>Marasmiaceae</taxon>
        <taxon>Tetrapyrgos</taxon>
    </lineage>
</organism>
<reference evidence="8 9" key="1">
    <citation type="journal article" date="2020" name="ISME J.">
        <title>Uncovering the hidden diversity of litter-decomposition mechanisms in mushroom-forming fungi.</title>
        <authorList>
            <person name="Floudas D."/>
            <person name="Bentzer J."/>
            <person name="Ahren D."/>
            <person name="Johansson T."/>
            <person name="Persson P."/>
            <person name="Tunlid A."/>
        </authorList>
    </citation>
    <scope>NUCLEOTIDE SEQUENCE [LARGE SCALE GENOMIC DNA]</scope>
    <source>
        <strain evidence="8 9">CBS 291.85</strain>
    </source>
</reference>
<feature type="domain" description="Choline/carnitine acyltransferase" evidence="7">
    <location>
        <begin position="14"/>
        <end position="670"/>
    </location>
</feature>
<dbReference type="GO" id="GO:0005739">
    <property type="term" value="C:mitochondrion"/>
    <property type="evidence" value="ECO:0007669"/>
    <property type="project" value="TreeGrafter"/>
</dbReference>
<dbReference type="SUPFAM" id="SSF52777">
    <property type="entry name" value="CoA-dependent acyltransferases"/>
    <property type="match status" value="2"/>
</dbReference>
<evidence type="ECO:0000256" key="2">
    <source>
        <dbReference type="ARBA" id="ARBA00022679"/>
    </source>
</evidence>
<dbReference type="FunFam" id="3.30.559.10:FF:000019">
    <property type="entry name" value="Carnitine acetyl transferase"/>
    <property type="match status" value="1"/>
</dbReference>
<dbReference type="GO" id="GO:0009437">
    <property type="term" value="P:carnitine metabolic process"/>
    <property type="evidence" value="ECO:0007669"/>
    <property type="project" value="TreeGrafter"/>
</dbReference>
<dbReference type="PROSITE" id="PS00440">
    <property type="entry name" value="ACYLTRANSF_C_2"/>
    <property type="match status" value="1"/>
</dbReference>
<dbReference type="EMBL" id="JAACJM010000086">
    <property type="protein sequence ID" value="KAF5348390.1"/>
    <property type="molecule type" value="Genomic_DNA"/>
</dbReference>
<evidence type="ECO:0000259" key="7">
    <source>
        <dbReference type="Pfam" id="PF00755"/>
    </source>
</evidence>
<dbReference type="FunFam" id="3.30.559.70:FF:000003">
    <property type="entry name" value="Carnitine acetyl transferase FacC"/>
    <property type="match status" value="1"/>
</dbReference>
<evidence type="ECO:0000256" key="5">
    <source>
        <dbReference type="RuleBase" id="RU003801"/>
    </source>
</evidence>
<evidence type="ECO:0000256" key="1">
    <source>
        <dbReference type="ARBA" id="ARBA00005232"/>
    </source>
</evidence>
<comment type="caution">
    <text evidence="8">The sequence shown here is derived from an EMBL/GenBank/DDBJ whole genome shotgun (WGS) entry which is preliminary data.</text>
</comment>
<dbReference type="InterPro" id="IPR042231">
    <property type="entry name" value="Cho/carn_acyl_trans_2"/>
</dbReference>
<dbReference type="Gene3D" id="3.30.559.10">
    <property type="entry name" value="Chloramphenicol acetyltransferase-like domain"/>
    <property type="match status" value="1"/>
</dbReference>
<dbReference type="PANTHER" id="PTHR22589:SF29">
    <property type="entry name" value="MITOCHONDRIAL CARNITINE O-ACETYLTRANSFERASE-RELATED"/>
    <property type="match status" value="1"/>
</dbReference>
<dbReference type="InterPro" id="IPR039551">
    <property type="entry name" value="Cho/carn_acyl_trans"/>
</dbReference>
<dbReference type="Gene3D" id="3.30.559.70">
    <property type="entry name" value="Choline/Carnitine o-acyltransferase, domain 2"/>
    <property type="match status" value="1"/>
</dbReference>
<evidence type="ECO:0000256" key="3">
    <source>
        <dbReference type="ARBA" id="ARBA00023315"/>
    </source>
</evidence>
<evidence type="ECO:0000256" key="6">
    <source>
        <dbReference type="SAM" id="MobiDB-lite"/>
    </source>
</evidence>
<comment type="similarity">
    <text evidence="1 5">Belongs to the carnitine/choline acetyltransferase family.</text>
</comment>
<keyword evidence="9" id="KW-1185">Reference proteome</keyword>
<feature type="region of interest" description="Disordered" evidence="6">
    <location>
        <begin position="571"/>
        <end position="601"/>
    </location>
</feature>
<dbReference type="AlphaFoldDB" id="A0A8H5CV20"/>
<evidence type="ECO:0000256" key="4">
    <source>
        <dbReference type="PIRSR" id="PIRSR600542-1"/>
    </source>
</evidence>
<keyword evidence="2 5" id="KW-0808">Transferase</keyword>
<dbReference type="OrthoDB" id="240216at2759"/>
<dbReference type="PANTHER" id="PTHR22589">
    <property type="entry name" value="CARNITINE O-ACYLTRANSFERASE"/>
    <property type="match status" value="1"/>
</dbReference>
<protein>
    <recommendedName>
        <fullName evidence="7">Choline/carnitine acyltransferase domain-containing protein</fullName>
    </recommendedName>
</protein>
<dbReference type="InterPro" id="IPR000542">
    <property type="entry name" value="Carn_acyl_trans"/>
</dbReference>